<comment type="caution">
    <text evidence="2">The sequence shown here is derived from an EMBL/GenBank/DDBJ whole genome shotgun (WGS) entry which is preliminary data.</text>
</comment>
<dbReference type="EMBL" id="PVXO01000005">
    <property type="protein sequence ID" value="PRR80635.1"/>
    <property type="molecule type" value="Genomic_DNA"/>
</dbReference>
<proteinExistence type="predicted"/>
<dbReference type="RefSeq" id="WP_106062421.1">
    <property type="nucleotide sequence ID" value="NZ_PVXO01000005.1"/>
</dbReference>
<evidence type="ECO:0000313" key="2">
    <source>
        <dbReference type="EMBL" id="PRR80635.1"/>
    </source>
</evidence>
<protein>
    <submittedName>
        <fullName evidence="2">Uncharacterized protein</fullName>
    </submittedName>
</protein>
<keyword evidence="3" id="KW-1185">Reference proteome</keyword>
<gene>
    <name evidence="2" type="ORF">CLLI_02080</name>
</gene>
<dbReference type="AlphaFoldDB" id="A0A2T0B9W1"/>
<organism evidence="2 3">
    <name type="scientific">Clostridium liquoris</name>
    <dbReference type="NCBI Taxonomy" id="1289519"/>
    <lineage>
        <taxon>Bacteria</taxon>
        <taxon>Bacillati</taxon>
        <taxon>Bacillota</taxon>
        <taxon>Clostridia</taxon>
        <taxon>Eubacteriales</taxon>
        <taxon>Clostridiaceae</taxon>
        <taxon>Clostridium</taxon>
    </lineage>
</organism>
<reference evidence="2 3" key="1">
    <citation type="submission" date="2018-03" db="EMBL/GenBank/DDBJ databases">
        <title>Genome sequence of Clostridium liquoris DSM 100320.</title>
        <authorList>
            <person name="Poehlein A."/>
            <person name="Daniel R."/>
        </authorList>
    </citation>
    <scope>NUCLEOTIDE SEQUENCE [LARGE SCALE GENOMIC DNA]</scope>
    <source>
        <strain evidence="2 3">DSM 100320</strain>
    </source>
</reference>
<sequence>MNYEKVILEMLTRIKDLEEKVDMLQEYQQELQNKDEGEDDVTSGEEKKESGRKRTRREIMAILEEKYGYSVRKGNRSEGSGIVASKNGKSYNIKVSYSRSYTDSDEVICSGWHTVFDKEIDNPDFPYFIFVVEGKEGEFHYFIFKREDLINEFDDKAYDANKKLHFYFRVTKDGKPLEVRETEKDMTAYYNNWDIFK</sequence>
<dbReference type="Proteomes" id="UP000239706">
    <property type="component" value="Unassembled WGS sequence"/>
</dbReference>
<feature type="region of interest" description="Disordered" evidence="1">
    <location>
        <begin position="28"/>
        <end position="55"/>
    </location>
</feature>
<evidence type="ECO:0000256" key="1">
    <source>
        <dbReference type="SAM" id="MobiDB-lite"/>
    </source>
</evidence>
<accession>A0A2T0B9W1</accession>
<evidence type="ECO:0000313" key="3">
    <source>
        <dbReference type="Proteomes" id="UP000239706"/>
    </source>
</evidence>
<dbReference type="OrthoDB" id="1681764at2"/>
<name>A0A2T0B9W1_9CLOT</name>